<protein>
    <submittedName>
        <fullName evidence="2">SFRICE_018539</fullName>
    </submittedName>
</protein>
<accession>A0A2H1WMK6</accession>
<keyword evidence="1" id="KW-0812">Transmembrane</keyword>
<dbReference type="EMBL" id="ODYU01009693">
    <property type="protein sequence ID" value="SOQ54305.1"/>
    <property type="molecule type" value="Genomic_DNA"/>
</dbReference>
<proteinExistence type="predicted"/>
<organism evidence="2">
    <name type="scientific">Spodoptera frugiperda</name>
    <name type="common">Fall armyworm</name>
    <dbReference type="NCBI Taxonomy" id="7108"/>
    <lineage>
        <taxon>Eukaryota</taxon>
        <taxon>Metazoa</taxon>
        <taxon>Ecdysozoa</taxon>
        <taxon>Arthropoda</taxon>
        <taxon>Hexapoda</taxon>
        <taxon>Insecta</taxon>
        <taxon>Pterygota</taxon>
        <taxon>Neoptera</taxon>
        <taxon>Endopterygota</taxon>
        <taxon>Lepidoptera</taxon>
        <taxon>Glossata</taxon>
        <taxon>Ditrysia</taxon>
        <taxon>Noctuoidea</taxon>
        <taxon>Noctuidae</taxon>
        <taxon>Amphipyrinae</taxon>
        <taxon>Spodoptera</taxon>
    </lineage>
</organism>
<evidence type="ECO:0000256" key="1">
    <source>
        <dbReference type="SAM" id="Phobius"/>
    </source>
</evidence>
<keyword evidence="1" id="KW-1133">Transmembrane helix</keyword>
<reference evidence="2" key="1">
    <citation type="submission" date="2016-07" db="EMBL/GenBank/DDBJ databases">
        <authorList>
            <person name="Bretaudeau A."/>
        </authorList>
    </citation>
    <scope>NUCLEOTIDE SEQUENCE</scope>
    <source>
        <strain evidence="2">Rice</strain>
        <tissue evidence="2">Whole body</tissue>
    </source>
</reference>
<feature type="transmembrane region" description="Helical" evidence="1">
    <location>
        <begin position="77"/>
        <end position="95"/>
    </location>
</feature>
<name>A0A2H1WMK6_SPOFR</name>
<gene>
    <name evidence="2" type="ORF">SFRICE_018539</name>
</gene>
<dbReference type="AlphaFoldDB" id="A0A2H1WMK6"/>
<feature type="transmembrane region" description="Helical" evidence="1">
    <location>
        <begin position="39"/>
        <end position="65"/>
    </location>
</feature>
<keyword evidence="1" id="KW-0472">Membrane</keyword>
<evidence type="ECO:0000313" key="2">
    <source>
        <dbReference type="EMBL" id="SOQ54305.1"/>
    </source>
</evidence>
<sequence length="146" mass="16134">MDHLMILYDCTVCAVQLSTVQRVAGSIPARNNTLCDPQIVASGLGVISFTRFSSWGMVTSIIIVWRACRSITTISGLLATIVLSFLCNIHTYITSRLSPMGVGRENGPPIATTLTNLFCSFIIARQARLDYEQTLTDKRYLELNTK</sequence>